<dbReference type="Pfam" id="PF07733">
    <property type="entry name" value="DNA_pol3_alpha"/>
    <property type="match status" value="1"/>
</dbReference>
<dbReference type="InterPro" id="IPR029460">
    <property type="entry name" value="DNAPol_HHH"/>
</dbReference>
<sequence length="1088" mass="123411">MQLPQLYTKTSYSLLKSTLTIEEYVAAAKARGYSAIAITDENVLYGAVEFFQTCRNNQMIGIIGLALEFSFGEAVENILFYAKNVAGYQELMRLSSTRMLAEAPLTLVDYKIDAQNLITILPVDQLSGSIKVILPEIEATIAGEFYLGISPTTKTTKTDDLPANYSKIAIHEVAYLEADQAFAVKIMNHIQNGSLLPREELTNQQGKNYLVEMEQLITEFTDEAALTNAQQLVEACQFDLPLHQKLLPHYPVPTKQSADAYLQELCWQKLPERISEVTEEYRQRLNRELAIIHNMGFDDYFLIVWDVMDYVHRSKIVSGAGRGSAAGSLVAYVLSITDVDPIKYELLFERFLNPERNSMPDIDLDIPDNRRNQVLHYVHEKYGHFHVSQIATFGTMAAKMVLRDVGRVFGLSQSEANSWSKAIPSQLKITLQEAYDKSESLKRLVSHDERSRLLFQTALTLEGLPRHVSTHAGGIVISDQNLLSIVPLQKGSEDILLTQFTMTDVEAIGLLKMDFLGLRNLSIIDNAQQAIRRVYHEDLDLKNVPLDDPKTLALFQRGETSGVFQFESAGIRKVLRNLHPTSFEDIVAVNALYRPGPMQIIDRFVARKNGTEQVTFPDPSVQQILAPTYGFIVYQEQIMQVAAQMAGFSLGEADILRRAVSKKKKDLLDEERRHFVAGAVGRGHSQKSAEEVYDYIERFANYGFNRSHSVAYSFVGYQMAYMKVHYPGAFYTALMQSVRNDPKKLREYIAEANRADVKLLAPAINRSSYSFTLVEKELIRFGLDAIKGMRRDFVGDILKTRKEGGPFESLDQFLLRIETRWLKTDYIQPLILIGAFDELHPNRRELADGLEGKIQNVQYSGGSETLLDVMSLKEREIADYSLAERLNYEEQYLGLYVSGHPTENYPKLLKQKDLQPITELVVGKQGRILFYLKDIREIRTKKGEQMAFLTGNDQSGEISLTIFPQNYRRLRNELELEQVYLVQGKVERSRYDQTLQLLVESLIPAQSAEEGISDKTLFLRVQANQDTSAIQKEIAQTLQLSPGKVPVVIYYEKSRRKIALDKKFWIGINDPLLAALSDILGEQNVVIR</sequence>
<dbReference type="InterPro" id="IPR041931">
    <property type="entry name" value="DNA_pol3_alpha_thumb_dom"/>
</dbReference>
<evidence type="ECO:0000256" key="3">
    <source>
        <dbReference type="ARBA" id="ARBA00012417"/>
    </source>
</evidence>
<dbReference type="RefSeq" id="WP_311830565.1">
    <property type="nucleotide sequence ID" value="NZ_JARQAJ010000013.1"/>
</dbReference>
<evidence type="ECO:0000256" key="8">
    <source>
        <dbReference type="ARBA" id="ARBA00022932"/>
    </source>
</evidence>
<dbReference type="InterPro" id="IPR004805">
    <property type="entry name" value="DnaE2/DnaE/PolC"/>
</dbReference>
<evidence type="ECO:0000256" key="7">
    <source>
        <dbReference type="ARBA" id="ARBA00022705"/>
    </source>
</evidence>
<comment type="subcellular location">
    <subcellularLocation>
        <location evidence="1">Cytoplasm</location>
    </subcellularLocation>
</comment>
<dbReference type="InterPro" id="IPR016195">
    <property type="entry name" value="Pol/histidinol_Pase-like"/>
</dbReference>
<dbReference type="CDD" id="cd04485">
    <property type="entry name" value="DnaE_OBF"/>
    <property type="match status" value="1"/>
</dbReference>
<evidence type="ECO:0000256" key="9">
    <source>
        <dbReference type="ARBA" id="ARBA00025611"/>
    </source>
</evidence>
<dbReference type="SUPFAM" id="SSF89550">
    <property type="entry name" value="PHP domain-like"/>
    <property type="match status" value="1"/>
</dbReference>
<keyword evidence="14" id="KW-1185">Reference proteome</keyword>
<dbReference type="EMBL" id="JARQAJ010000013">
    <property type="protein sequence ID" value="MDT2760727.1"/>
    <property type="molecule type" value="Genomic_DNA"/>
</dbReference>
<dbReference type="PANTHER" id="PTHR32294:SF0">
    <property type="entry name" value="DNA POLYMERASE III SUBUNIT ALPHA"/>
    <property type="match status" value="1"/>
</dbReference>
<evidence type="ECO:0000256" key="11">
    <source>
        <dbReference type="ARBA" id="ARBA00049244"/>
    </source>
</evidence>
<dbReference type="InterPro" id="IPR004013">
    <property type="entry name" value="PHP_dom"/>
</dbReference>
<evidence type="ECO:0000313" key="14">
    <source>
        <dbReference type="Proteomes" id="UP001181046"/>
    </source>
</evidence>
<dbReference type="Gene3D" id="1.10.150.870">
    <property type="match status" value="1"/>
</dbReference>
<evidence type="ECO:0000313" key="13">
    <source>
        <dbReference type="EMBL" id="MDT2760727.1"/>
    </source>
</evidence>
<keyword evidence="7" id="KW-0235">DNA replication</keyword>
<comment type="catalytic activity">
    <reaction evidence="11">
        <text>DNA(n) + a 2'-deoxyribonucleoside 5'-triphosphate = DNA(n+1) + diphosphate</text>
        <dbReference type="Rhea" id="RHEA:22508"/>
        <dbReference type="Rhea" id="RHEA-COMP:17339"/>
        <dbReference type="Rhea" id="RHEA-COMP:17340"/>
        <dbReference type="ChEBI" id="CHEBI:33019"/>
        <dbReference type="ChEBI" id="CHEBI:61560"/>
        <dbReference type="ChEBI" id="CHEBI:173112"/>
        <dbReference type="EC" id="2.7.7.7"/>
    </reaction>
</comment>
<dbReference type="InterPro" id="IPR011708">
    <property type="entry name" value="DNA_pol3_alpha_NTPase_dom"/>
</dbReference>
<comment type="subunit">
    <text evidence="10">DNA polymerase III contains a core (composed of alpha, epsilon and theta chains) that associates with a tau subunit. This core dimerizes to form the POLIII' complex. PolIII' associates with the gamma complex (composed of gamma, delta, delta', psi and chi chains) and with the beta chain to form the complete DNA polymerase III complex.</text>
</comment>
<gene>
    <name evidence="13" type="ORF">P7H27_13300</name>
</gene>
<comment type="function">
    <text evidence="9">DNA polymerase III is a complex, multichain enzyme responsible for most of the replicative synthesis in bacteria. This DNA polymerase also exhibits 3' to 5' exonuclease activity. The alpha chain is the DNA polymerase.</text>
</comment>
<dbReference type="Gene3D" id="1.10.10.1600">
    <property type="entry name" value="Bacterial DNA polymerase III alpha subunit, thumb domain"/>
    <property type="match status" value="1"/>
</dbReference>
<organism evidence="13 14">
    <name type="scientific">Enterococcus xiangfangensis</name>
    <dbReference type="NCBI Taxonomy" id="1296537"/>
    <lineage>
        <taxon>Bacteria</taxon>
        <taxon>Bacillati</taxon>
        <taxon>Bacillota</taxon>
        <taxon>Bacilli</taxon>
        <taxon>Lactobacillales</taxon>
        <taxon>Enterococcaceae</taxon>
        <taxon>Enterococcus</taxon>
    </lineage>
</organism>
<proteinExistence type="inferred from homology"/>
<evidence type="ECO:0000256" key="2">
    <source>
        <dbReference type="ARBA" id="ARBA00009496"/>
    </source>
</evidence>
<dbReference type="InterPro" id="IPR003141">
    <property type="entry name" value="Pol/His_phosphatase_N"/>
</dbReference>
<dbReference type="SMART" id="SM00481">
    <property type="entry name" value="POLIIIAc"/>
    <property type="match status" value="1"/>
</dbReference>
<dbReference type="Gene3D" id="3.20.20.140">
    <property type="entry name" value="Metal-dependent hydrolases"/>
    <property type="match status" value="1"/>
</dbReference>
<dbReference type="PANTHER" id="PTHR32294">
    <property type="entry name" value="DNA POLYMERASE III SUBUNIT ALPHA"/>
    <property type="match status" value="1"/>
</dbReference>
<dbReference type="Proteomes" id="UP001181046">
    <property type="component" value="Unassembled WGS sequence"/>
</dbReference>
<feature type="domain" description="Polymerase/histidinol phosphatase N-terminal" evidence="12">
    <location>
        <begin position="6"/>
        <end position="71"/>
    </location>
</feature>
<evidence type="ECO:0000259" key="12">
    <source>
        <dbReference type="SMART" id="SM00481"/>
    </source>
</evidence>
<name>A0ABU3FDG7_9ENTE</name>
<dbReference type="InterPro" id="IPR012340">
    <property type="entry name" value="NA-bd_OB-fold"/>
</dbReference>
<reference evidence="13" key="1">
    <citation type="submission" date="2023-03" db="EMBL/GenBank/DDBJ databases">
        <authorList>
            <person name="Shen W."/>
            <person name="Cai J."/>
        </authorList>
    </citation>
    <scope>NUCLEOTIDE SEQUENCE</scope>
    <source>
        <strain evidence="13">P66-3</strain>
    </source>
</reference>
<dbReference type="Pfam" id="PF17657">
    <property type="entry name" value="DNA_pol3_finger"/>
    <property type="match status" value="1"/>
</dbReference>
<accession>A0ABU3FDG7</accession>
<evidence type="ECO:0000256" key="5">
    <source>
        <dbReference type="ARBA" id="ARBA00022679"/>
    </source>
</evidence>
<dbReference type="NCBIfam" id="TIGR00594">
    <property type="entry name" value="polc"/>
    <property type="match status" value="1"/>
</dbReference>
<dbReference type="Pfam" id="PF02811">
    <property type="entry name" value="PHP"/>
    <property type="match status" value="1"/>
</dbReference>
<evidence type="ECO:0000256" key="4">
    <source>
        <dbReference type="ARBA" id="ARBA00019114"/>
    </source>
</evidence>
<dbReference type="InterPro" id="IPR004365">
    <property type="entry name" value="NA-bd_OB_tRNA"/>
</dbReference>
<evidence type="ECO:0000256" key="6">
    <source>
        <dbReference type="ARBA" id="ARBA00022695"/>
    </source>
</evidence>
<dbReference type="Pfam" id="PF01336">
    <property type="entry name" value="tRNA_anti-codon"/>
    <property type="match status" value="1"/>
</dbReference>
<comment type="caution">
    <text evidence="13">The sequence shown here is derived from an EMBL/GenBank/DDBJ whole genome shotgun (WGS) entry which is preliminary data.</text>
</comment>
<keyword evidence="6" id="KW-0548">Nucleotidyltransferase</keyword>
<dbReference type="CDD" id="cd07431">
    <property type="entry name" value="PHP_PolIIIA"/>
    <property type="match status" value="1"/>
</dbReference>
<keyword evidence="5" id="KW-0808">Transferase</keyword>
<comment type="similarity">
    <text evidence="2">Belongs to the DNA polymerase type-C family. DnaE subfamily.</text>
</comment>
<evidence type="ECO:0000256" key="10">
    <source>
        <dbReference type="ARBA" id="ARBA00026073"/>
    </source>
</evidence>
<dbReference type="Pfam" id="PF14579">
    <property type="entry name" value="HHH_6"/>
    <property type="match status" value="1"/>
</dbReference>
<dbReference type="EC" id="2.7.7.7" evidence="3"/>
<evidence type="ECO:0000256" key="1">
    <source>
        <dbReference type="ARBA" id="ARBA00004496"/>
    </source>
</evidence>
<dbReference type="InterPro" id="IPR040982">
    <property type="entry name" value="DNA_pol3_finger"/>
</dbReference>
<dbReference type="Gene3D" id="2.40.50.140">
    <property type="entry name" value="Nucleic acid-binding proteins"/>
    <property type="match status" value="1"/>
</dbReference>
<protein>
    <recommendedName>
        <fullName evidence="4">DNA polymerase III subunit alpha</fullName>
        <ecNumber evidence="3">2.7.7.7</ecNumber>
    </recommendedName>
</protein>
<keyword evidence="8" id="KW-0239">DNA-directed DNA polymerase</keyword>